<reference evidence="1 2" key="1">
    <citation type="journal article" date="2024" name="G3 (Bethesda)">
        <title>Genome assembly of Hibiscus sabdariffa L. provides insights into metabolisms of medicinal natural products.</title>
        <authorList>
            <person name="Kim T."/>
        </authorList>
    </citation>
    <scope>NUCLEOTIDE SEQUENCE [LARGE SCALE GENOMIC DNA]</scope>
    <source>
        <strain evidence="1">TK-2024</strain>
        <tissue evidence="1">Old leaves</tissue>
    </source>
</reference>
<accession>A0ABR2BPK8</accession>
<dbReference type="Proteomes" id="UP001472677">
    <property type="component" value="Unassembled WGS sequence"/>
</dbReference>
<proteinExistence type="predicted"/>
<sequence length="77" mass="8878">MVVHGVCDRVVCGRGGVCSEGDVNSLTGAPLRLRLWSLSGYYGIGYWDCSRWCEEGLDEAEDGRRRLMRQRKLVRWW</sequence>
<protein>
    <submittedName>
        <fullName evidence="1">Uncharacterized protein</fullName>
    </submittedName>
</protein>
<dbReference type="EMBL" id="JBBPBM010000096">
    <property type="protein sequence ID" value="KAK8508928.1"/>
    <property type="molecule type" value="Genomic_DNA"/>
</dbReference>
<evidence type="ECO:0000313" key="1">
    <source>
        <dbReference type="EMBL" id="KAK8508928.1"/>
    </source>
</evidence>
<comment type="caution">
    <text evidence="1">The sequence shown here is derived from an EMBL/GenBank/DDBJ whole genome shotgun (WGS) entry which is preliminary data.</text>
</comment>
<gene>
    <name evidence="1" type="ORF">V6N12_058074</name>
</gene>
<evidence type="ECO:0000313" key="2">
    <source>
        <dbReference type="Proteomes" id="UP001472677"/>
    </source>
</evidence>
<name>A0ABR2BPK8_9ROSI</name>
<organism evidence="1 2">
    <name type="scientific">Hibiscus sabdariffa</name>
    <name type="common">roselle</name>
    <dbReference type="NCBI Taxonomy" id="183260"/>
    <lineage>
        <taxon>Eukaryota</taxon>
        <taxon>Viridiplantae</taxon>
        <taxon>Streptophyta</taxon>
        <taxon>Embryophyta</taxon>
        <taxon>Tracheophyta</taxon>
        <taxon>Spermatophyta</taxon>
        <taxon>Magnoliopsida</taxon>
        <taxon>eudicotyledons</taxon>
        <taxon>Gunneridae</taxon>
        <taxon>Pentapetalae</taxon>
        <taxon>rosids</taxon>
        <taxon>malvids</taxon>
        <taxon>Malvales</taxon>
        <taxon>Malvaceae</taxon>
        <taxon>Malvoideae</taxon>
        <taxon>Hibiscus</taxon>
    </lineage>
</organism>
<keyword evidence="2" id="KW-1185">Reference proteome</keyword>